<accession>A0A7X0D9Z9</accession>
<dbReference type="RefSeq" id="WP_183249353.1">
    <property type="nucleotide sequence ID" value="NZ_JACHES010000009.1"/>
</dbReference>
<dbReference type="Gene3D" id="3.40.50.2000">
    <property type="entry name" value="Glycogen Phosphorylase B"/>
    <property type="match status" value="2"/>
</dbReference>
<protein>
    <submittedName>
        <fullName evidence="3">Glycosyltransferase involved in cell wall biosynthesis</fullName>
    </submittedName>
</protein>
<sequence>MRIAFICTEKLPSPAVKGGAIQLLIDGIAPFFAEKRSLTIFSITDPSLPIYEIRDGIEYVRVPKEQYEQHIVNELKKRTFDVIHVFNRPANVLFYKQAAPNSRFVTSLHNDMFSPMKMKRDVAERVIAEVDLITTVSAYMKRTVTKRYDVPDDKIQVVYSGVDVTRYTPPWTDEGKQMRTTMRQRFIAEDDDVILFIGRLSETKGVHVLIESMNHVLIHHPKAKLIIVGGKWFSDNRPNEYVRFLHRLAKPYKDRIQFTNYIPSEHIPHVFTIGDVFVCSSQWHEPLARVHYEAMAAGIPIITTNRGGNSEVIEHHKNGLVIDDYASPKAFARAINELLHNKEKALALAYEGRKRAETTFSFANTAEQLERLYITICQ</sequence>
<keyword evidence="4" id="KW-1185">Reference proteome</keyword>
<feature type="domain" description="Glycosyltransferase subfamily 4-like N-terminal" evidence="2">
    <location>
        <begin position="71"/>
        <end position="166"/>
    </location>
</feature>
<dbReference type="GO" id="GO:0016757">
    <property type="term" value="F:glycosyltransferase activity"/>
    <property type="evidence" value="ECO:0007669"/>
    <property type="project" value="InterPro"/>
</dbReference>
<reference evidence="3 4" key="1">
    <citation type="submission" date="2020-08" db="EMBL/GenBank/DDBJ databases">
        <title>Genomic Encyclopedia of Type Strains, Phase IV (KMG-IV): sequencing the most valuable type-strain genomes for metagenomic binning, comparative biology and taxonomic classification.</title>
        <authorList>
            <person name="Goeker M."/>
        </authorList>
    </citation>
    <scope>NUCLEOTIDE SEQUENCE [LARGE SCALE GENOMIC DNA]</scope>
    <source>
        <strain evidence="3 4">DSM 23211</strain>
    </source>
</reference>
<organism evidence="3 4">
    <name type="scientific">Anoxybacillus tengchongensis</name>
    <dbReference type="NCBI Taxonomy" id="576944"/>
    <lineage>
        <taxon>Bacteria</taxon>
        <taxon>Bacillati</taxon>
        <taxon>Bacillota</taxon>
        <taxon>Bacilli</taxon>
        <taxon>Bacillales</taxon>
        <taxon>Anoxybacillaceae</taxon>
        <taxon>Anoxybacillus</taxon>
    </lineage>
</organism>
<dbReference type="CDD" id="cd03801">
    <property type="entry name" value="GT4_PimA-like"/>
    <property type="match status" value="1"/>
</dbReference>
<name>A0A7X0D9Z9_9BACL</name>
<proteinExistence type="predicted"/>
<dbReference type="Pfam" id="PF00534">
    <property type="entry name" value="Glycos_transf_1"/>
    <property type="match status" value="1"/>
</dbReference>
<dbReference type="Proteomes" id="UP000523528">
    <property type="component" value="Unassembled WGS sequence"/>
</dbReference>
<gene>
    <name evidence="3" type="ORF">HNQ82_002090</name>
</gene>
<dbReference type="SUPFAM" id="SSF53756">
    <property type="entry name" value="UDP-Glycosyltransferase/glycogen phosphorylase"/>
    <property type="match status" value="1"/>
</dbReference>
<keyword evidence="3" id="KW-0808">Transferase</keyword>
<evidence type="ECO:0000259" key="2">
    <source>
        <dbReference type="Pfam" id="PF13439"/>
    </source>
</evidence>
<dbReference type="PANTHER" id="PTHR12526:SF638">
    <property type="entry name" value="SPORE COAT PROTEIN SA"/>
    <property type="match status" value="1"/>
</dbReference>
<evidence type="ECO:0000259" key="1">
    <source>
        <dbReference type="Pfam" id="PF00534"/>
    </source>
</evidence>
<evidence type="ECO:0000313" key="3">
    <source>
        <dbReference type="EMBL" id="MBB6177257.1"/>
    </source>
</evidence>
<dbReference type="Pfam" id="PF13439">
    <property type="entry name" value="Glyco_transf_4"/>
    <property type="match status" value="1"/>
</dbReference>
<evidence type="ECO:0000313" key="4">
    <source>
        <dbReference type="Proteomes" id="UP000523528"/>
    </source>
</evidence>
<comment type="caution">
    <text evidence="3">The sequence shown here is derived from an EMBL/GenBank/DDBJ whole genome shotgun (WGS) entry which is preliminary data.</text>
</comment>
<dbReference type="InterPro" id="IPR028098">
    <property type="entry name" value="Glyco_trans_4-like_N"/>
</dbReference>
<feature type="domain" description="Glycosyl transferase family 1" evidence="1">
    <location>
        <begin position="181"/>
        <end position="355"/>
    </location>
</feature>
<dbReference type="PANTHER" id="PTHR12526">
    <property type="entry name" value="GLYCOSYLTRANSFERASE"/>
    <property type="match status" value="1"/>
</dbReference>
<dbReference type="InterPro" id="IPR001296">
    <property type="entry name" value="Glyco_trans_1"/>
</dbReference>
<dbReference type="EMBL" id="JACHES010000009">
    <property type="protein sequence ID" value="MBB6177257.1"/>
    <property type="molecule type" value="Genomic_DNA"/>
</dbReference>
<dbReference type="AlphaFoldDB" id="A0A7X0D9Z9"/>